<sequence>MLGSTRAEITKLVRRPASWLLLAVAVVLSLTFTYLVPYAGANGTAGGAPSAGRGIAQTLPDQLVGNSIGGFPVFAGAILLILGVLAVGGEYGWGTWKTLLAQGPSRLAVYGAKVAAVALASLAIVLALFAAGAVTSAAIAAAEGAPAHWPPAADLLAGIGAGWLMATMWAGLGVVLAVALRGVALPIGLGLVWLMAVQNLLSAIAAPLLDWVAALQRWLPGPNAGSLAASLGATPTPRGGDAGRGRARAGRDGRVPDPLRRHRRPAAEPPRHRVERM</sequence>
<evidence type="ECO:0000256" key="2">
    <source>
        <dbReference type="SAM" id="Phobius"/>
    </source>
</evidence>
<feature type="transmembrane region" description="Helical" evidence="2">
    <location>
        <begin position="71"/>
        <end position="93"/>
    </location>
</feature>
<gene>
    <name evidence="3" type="ORF">Psuf_049050</name>
</gene>
<evidence type="ECO:0000256" key="1">
    <source>
        <dbReference type="SAM" id="MobiDB-lite"/>
    </source>
</evidence>
<protein>
    <recommendedName>
        <fullName evidence="5">ABC transporter permease</fullName>
    </recommendedName>
</protein>
<dbReference type="EMBL" id="AP022871">
    <property type="protein sequence ID" value="BCB87592.1"/>
    <property type="molecule type" value="Genomic_DNA"/>
</dbReference>
<keyword evidence="2" id="KW-0472">Membrane</keyword>
<dbReference type="AlphaFoldDB" id="A0A6F8YN96"/>
<dbReference type="Pfam" id="PF12730">
    <property type="entry name" value="ABC2_membrane_4"/>
    <property type="match status" value="1"/>
</dbReference>
<feature type="compositionally biased region" description="Basic and acidic residues" evidence="1">
    <location>
        <begin position="241"/>
        <end position="277"/>
    </location>
</feature>
<reference evidence="3 4" key="1">
    <citation type="submission" date="2020-03" db="EMBL/GenBank/DDBJ databases">
        <title>Whole genome shotgun sequence of Phytohabitans suffuscus NBRC 105367.</title>
        <authorList>
            <person name="Komaki H."/>
            <person name="Tamura T."/>
        </authorList>
    </citation>
    <scope>NUCLEOTIDE SEQUENCE [LARGE SCALE GENOMIC DNA]</scope>
    <source>
        <strain evidence="3 4">NBRC 105367</strain>
    </source>
</reference>
<evidence type="ECO:0000313" key="4">
    <source>
        <dbReference type="Proteomes" id="UP000503011"/>
    </source>
</evidence>
<keyword evidence="2" id="KW-0812">Transmembrane</keyword>
<dbReference type="PANTHER" id="PTHR37305">
    <property type="entry name" value="INTEGRAL MEMBRANE PROTEIN-RELATED"/>
    <property type="match status" value="1"/>
</dbReference>
<dbReference type="RefSeq" id="WP_197945972.1">
    <property type="nucleotide sequence ID" value="NZ_AP022871.1"/>
</dbReference>
<evidence type="ECO:0000313" key="3">
    <source>
        <dbReference type="EMBL" id="BCB87592.1"/>
    </source>
</evidence>
<keyword evidence="2" id="KW-1133">Transmembrane helix</keyword>
<feature type="transmembrane region" description="Helical" evidence="2">
    <location>
        <begin position="187"/>
        <end position="209"/>
    </location>
</feature>
<dbReference type="KEGG" id="psuu:Psuf_049050"/>
<reference evidence="3 4" key="2">
    <citation type="submission" date="2020-03" db="EMBL/GenBank/DDBJ databases">
        <authorList>
            <person name="Ichikawa N."/>
            <person name="Kimura A."/>
            <person name="Kitahashi Y."/>
            <person name="Uohara A."/>
        </authorList>
    </citation>
    <scope>NUCLEOTIDE SEQUENCE [LARGE SCALE GENOMIC DNA]</scope>
    <source>
        <strain evidence="3 4">NBRC 105367</strain>
    </source>
</reference>
<dbReference type="Proteomes" id="UP000503011">
    <property type="component" value="Chromosome"/>
</dbReference>
<feature type="transmembrane region" description="Helical" evidence="2">
    <location>
        <begin position="114"/>
        <end position="141"/>
    </location>
</feature>
<feature type="transmembrane region" description="Helical" evidence="2">
    <location>
        <begin position="161"/>
        <end position="180"/>
    </location>
</feature>
<feature type="region of interest" description="Disordered" evidence="1">
    <location>
        <begin position="229"/>
        <end position="277"/>
    </location>
</feature>
<organism evidence="3 4">
    <name type="scientific">Phytohabitans suffuscus</name>
    <dbReference type="NCBI Taxonomy" id="624315"/>
    <lineage>
        <taxon>Bacteria</taxon>
        <taxon>Bacillati</taxon>
        <taxon>Actinomycetota</taxon>
        <taxon>Actinomycetes</taxon>
        <taxon>Micromonosporales</taxon>
        <taxon>Micromonosporaceae</taxon>
    </lineage>
</organism>
<name>A0A6F8YN96_9ACTN</name>
<proteinExistence type="predicted"/>
<accession>A0A6F8YN96</accession>
<feature type="transmembrane region" description="Helical" evidence="2">
    <location>
        <begin position="20"/>
        <end position="40"/>
    </location>
</feature>
<dbReference type="PANTHER" id="PTHR37305:SF1">
    <property type="entry name" value="MEMBRANE PROTEIN"/>
    <property type="match status" value="1"/>
</dbReference>
<keyword evidence="4" id="KW-1185">Reference proteome</keyword>
<evidence type="ECO:0008006" key="5">
    <source>
        <dbReference type="Google" id="ProtNLM"/>
    </source>
</evidence>